<dbReference type="InterPro" id="IPR036196">
    <property type="entry name" value="Ptyr_pPase_sf"/>
</dbReference>
<gene>
    <name evidence="7" type="ORF">BVER_02523c</name>
</gene>
<keyword evidence="8" id="KW-1185">Reference proteome</keyword>
<feature type="active site" description="Nucleophile" evidence="5">
    <location>
        <position position="53"/>
    </location>
</feature>
<dbReference type="SMART" id="SM00226">
    <property type="entry name" value="LMWPc"/>
    <property type="match status" value="1"/>
</dbReference>
<evidence type="ECO:0000256" key="3">
    <source>
        <dbReference type="ARBA" id="ARBA00022801"/>
    </source>
</evidence>
<dbReference type="GO" id="GO:0004725">
    <property type="term" value="F:protein tyrosine phosphatase activity"/>
    <property type="evidence" value="ECO:0007669"/>
    <property type="project" value="UniProtKB-EC"/>
</dbReference>
<dbReference type="Proteomes" id="UP000036959">
    <property type="component" value="Unassembled WGS sequence"/>
</dbReference>
<dbReference type="InterPro" id="IPR017867">
    <property type="entry name" value="Tyr_phospatase_low_mol_wt"/>
</dbReference>
<comment type="caution">
    <text evidence="7">The sequence shown here is derived from an EMBL/GenBank/DDBJ whole genome shotgun (WGS) entry which is preliminary data.</text>
</comment>
<dbReference type="PANTHER" id="PTHR11717:SF7">
    <property type="entry name" value="LOW MOLECULAR WEIGHT PHOSPHOTYROSINE PROTEIN PHOSPHATASE"/>
    <property type="match status" value="1"/>
</dbReference>
<sequence>MAAEVDANAVIPAIRARFRARLYNSGRIFGLLAATIKRLPPVPMNSIAVCFVCLGNICRSPSAEAVMRDLVEQAKLSERIVIDSAGTGDWHIGDAPDERAQHAAKKRGYDLSALRGRQIAAADFSRFDLFLVMDDSNAAALTAICPPDQRDKIRLLMEFATRDDSRVIVDPYFGGEEGFERALDQCEDACEGLLKALRAQLVV</sequence>
<dbReference type="PRINTS" id="PR00719">
    <property type="entry name" value="LMWPTPASE"/>
</dbReference>
<name>A0A0L0MEA6_9BURK</name>
<dbReference type="InterPro" id="IPR050438">
    <property type="entry name" value="LMW_PTPase"/>
</dbReference>
<dbReference type="AlphaFoldDB" id="A0A0L0MEA6"/>
<dbReference type="InterPro" id="IPR023485">
    <property type="entry name" value="Ptyr_pPase"/>
</dbReference>
<keyword evidence="4" id="KW-0904">Protein phosphatase</keyword>
<proteinExistence type="inferred from homology"/>
<dbReference type="FunFam" id="3.40.50.2300:FF:000113">
    <property type="entry name" value="Low molecular weight protein-tyrosine-phosphatase"/>
    <property type="match status" value="1"/>
</dbReference>
<dbReference type="CDD" id="cd16343">
    <property type="entry name" value="LMWPTP"/>
    <property type="match status" value="1"/>
</dbReference>
<protein>
    <recommendedName>
        <fullName evidence="2">protein-tyrosine-phosphatase</fullName>
        <ecNumber evidence="2">3.1.3.48</ecNumber>
    </recommendedName>
</protein>
<evidence type="ECO:0000256" key="5">
    <source>
        <dbReference type="PIRSR" id="PIRSR617867-1"/>
    </source>
</evidence>
<comment type="similarity">
    <text evidence="1">Belongs to the low molecular weight phosphotyrosine protein phosphatase family.</text>
</comment>
<feature type="active site" evidence="5">
    <location>
        <position position="59"/>
    </location>
</feature>
<evidence type="ECO:0000313" key="7">
    <source>
        <dbReference type="EMBL" id="KND60314.1"/>
    </source>
</evidence>
<dbReference type="PATRIC" id="fig|242163.4.peg.6314"/>
<dbReference type="EMBL" id="LFJJ01000069">
    <property type="protein sequence ID" value="KND60314.1"/>
    <property type="molecule type" value="Genomic_DNA"/>
</dbReference>
<evidence type="ECO:0000256" key="2">
    <source>
        <dbReference type="ARBA" id="ARBA00013064"/>
    </source>
</evidence>
<evidence type="ECO:0000256" key="4">
    <source>
        <dbReference type="ARBA" id="ARBA00022912"/>
    </source>
</evidence>
<dbReference type="Gene3D" id="3.40.50.2300">
    <property type="match status" value="1"/>
</dbReference>
<dbReference type="PANTHER" id="PTHR11717">
    <property type="entry name" value="LOW MOLECULAR WEIGHT PROTEIN TYROSINE PHOSPHATASE"/>
    <property type="match status" value="1"/>
</dbReference>
<organism evidence="7 8">
    <name type="scientific">Candidatus Burkholderia verschuerenii</name>
    <dbReference type="NCBI Taxonomy" id="242163"/>
    <lineage>
        <taxon>Bacteria</taxon>
        <taxon>Pseudomonadati</taxon>
        <taxon>Pseudomonadota</taxon>
        <taxon>Betaproteobacteria</taxon>
        <taxon>Burkholderiales</taxon>
        <taxon>Burkholderiaceae</taxon>
        <taxon>Burkholderia</taxon>
    </lineage>
</organism>
<feature type="domain" description="Phosphotyrosine protein phosphatase I" evidence="6">
    <location>
        <begin position="47"/>
        <end position="196"/>
    </location>
</feature>
<reference evidence="8" key="1">
    <citation type="submission" date="2015-06" db="EMBL/GenBank/DDBJ databases">
        <title>Comparative genomics of Burkholderia leaf nodule symbionts.</title>
        <authorList>
            <person name="Carlier A."/>
            <person name="Eberl L."/>
            <person name="Pinto-Carbo M."/>
        </authorList>
    </citation>
    <scope>NUCLEOTIDE SEQUENCE [LARGE SCALE GENOMIC DNA]</scope>
    <source>
        <strain evidence="8">UZHbot4</strain>
    </source>
</reference>
<evidence type="ECO:0000313" key="8">
    <source>
        <dbReference type="Proteomes" id="UP000036959"/>
    </source>
</evidence>
<evidence type="ECO:0000256" key="1">
    <source>
        <dbReference type="ARBA" id="ARBA00011063"/>
    </source>
</evidence>
<evidence type="ECO:0000259" key="6">
    <source>
        <dbReference type="SMART" id="SM00226"/>
    </source>
</evidence>
<dbReference type="Pfam" id="PF01451">
    <property type="entry name" value="LMWPc"/>
    <property type="match status" value="1"/>
</dbReference>
<keyword evidence="3 7" id="KW-0378">Hydrolase</keyword>
<feature type="active site" description="Proton donor" evidence="5">
    <location>
        <position position="170"/>
    </location>
</feature>
<dbReference type="EC" id="3.1.3.48" evidence="2"/>
<dbReference type="SUPFAM" id="SSF52788">
    <property type="entry name" value="Phosphotyrosine protein phosphatases I"/>
    <property type="match status" value="1"/>
</dbReference>
<accession>A0A0L0MEA6</accession>